<comment type="caution">
    <text evidence="4">The sequence shown here is derived from an EMBL/GenBank/DDBJ whole genome shotgun (WGS) entry which is preliminary data.</text>
</comment>
<sequence precursor="true">MNRHRLLAIAICLVSASVLSAAEPQFSSISPVGMQRGTEIEVNLRGDRLQDFNDLVFYTPGLSLKEIKPVEDKDKAKKAVAVIVADSNCRLGMHAIRLRTDSGVSNMRTFYVGAMPEIQEKEPNSDFAEPQAIDMNVVVNGVVQNEDEDFFVVEVKKGQRIVAELEGLRIGRTNYDPYVAILNEQRFELARSDDSPLLYQDCTCSLIAPADGRYIVQVRESSYGGNGAASYRLHVGEFPRPLGVYPAGGRPGEEVEITLVGDIGGETKTRVKLPDAPGVFEFFAQTEQGIAPSPNRMRVIDIPSALEAEPNDDRTKATAMEAPGAANGVISDKGDVDYFKFTAKKGENYDVRVYAREPLRSPLDPVLNVYNAKGGSVGGNDDSGGPDSYYRLKVPEDGEYFVRVIDHLSKGGPDFIYRVEVTPVAPALTMGIPEKRRYFSHVAEVPQDNHYALLLSAKRENWGGDLKTELSDLPEGVEYEILEMKGNQTTVPVLFKAKADAKLAGALVNVTAKPVDEKVNVTGGINQRTLLVRGRNNSDVWGHNADRMTLAVTEKVPFKLEIIEPKAPIVRNGSMSLKVKAIREEGFDADISLRMLYNPSGIGSSRSIKIEKGKDEAEIPLTANGGAEIGDWKICVIGRAGYKSGAVEVATPFATLSISDRFFDFAFAKTAMEQGTDLQYVIEVTKKIDFDGPAEVELLGLPNGATAEKIEITKDSTQAVFTVKATPETKQGRHKSIMARAIIMKNDEPITHTLGSGEIRVDKPRPKVVEAPKKEEPKKKEEAKKEAPPKPLSRLEQLRAAKEAAQAGK</sequence>
<dbReference type="Gene3D" id="2.60.120.380">
    <property type="match status" value="2"/>
</dbReference>
<keyword evidence="2" id="KW-0732">Signal</keyword>
<dbReference type="Proteomes" id="UP000318878">
    <property type="component" value="Unassembled WGS sequence"/>
</dbReference>
<dbReference type="OrthoDB" id="237792at2"/>
<dbReference type="AlphaFoldDB" id="A0A5C5UZT3"/>
<keyword evidence="4" id="KW-0378">Hydrolase</keyword>
<keyword evidence="4" id="KW-0645">Protease</keyword>
<dbReference type="EMBL" id="SJPF01000004">
    <property type="protein sequence ID" value="TWT31874.1"/>
    <property type="molecule type" value="Genomic_DNA"/>
</dbReference>
<feature type="signal peptide" evidence="2">
    <location>
        <begin position="1"/>
        <end position="21"/>
    </location>
</feature>
<feature type="compositionally biased region" description="Basic and acidic residues" evidence="1">
    <location>
        <begin position="759"/>
        <end position="788"/>
    </location>
</feature>
<feature type="domain" description="Peptidase C-terminal archaeal/bacterial" evidence="3">
    <location>
        <begin position="335"/>
        <end position="404"/>
    </location>
</feature>
<proteinExistence type="predicted"/>
<dbReference type="GO" id="GO:0006508">
    <property type="term" value="P:proteolysis"/>
    <property type="evidence" value="ECO:0007669"/>
    <property type="project" value="UniProtKB-KW"/>
</dbReference>
<gene>
    <name evidence="4" type="ORF">Enr8_37990</name>
</gene>
<dbReference type="EC" id="3.4.21.-" evidence="4"/>
<organism evidence="4 5">
    <name type="scientific">Blastopirellula retiformator</name>
    <dbReference type="NCBI Taxonomy" id="2527970"/>
    <lineage>
        <taxon>Bacteria</taxon>
        <taxon>Pseudomonadati</taxon>
        <taxon>Planctomycetota</taxon>
        <taxon>Planctomycetia</taxon>
        <taxon>Pirellulales</taxon>
        <taxon>Pirellulaceae</taxon>
        <taxon>Blastopirellula</taxon>
    </lineage>
</organism>
<feature type="chain" id="PRO_5023121841" evidence="2">
    <location>
        <begin position="22"/>
        <end position="809"/>
    </location>
</feature>
<dbReference type="Pfam" id="PF04151">
    <property type="entry name" value="PPC"/>
    <property type="match status" value="1"/>
</dbReference>
<reference evidence="4 5" key="1">
    <citation type="submission" date="2019-02" db="EMBL/GenBank/DDBJ databases">
        <title>Deep-cultivation of Planctomycetes and their phenomic and genomic characterization uncovers novel biology.</title>
        <authorList>
            <person name="Wiegand S."/>
            <person name="Jogler M."/>
            <person name="Boedeker C."/>
            <person name="Pinto D."/>
            <person name="Vollmers J."/>
            <person name="Rivas-Marin E."/>
            <person name="Kohn T."/>
            <person name="Peeters S.H."/>
            <person name="Heuer A."/>
            <person name="Rast P."/>
            <person name="Oberbeckmann S."/>
            <person name="Bunk B."/>
            <person name="Jeske O."/>
            <person name="Meyerdierks A."/>
            <person name="Storesund J.E."/>
            <person name="Kallscheuer N."/>
            <person name="Luecker S."/>
            <person name="Lage O.M."/>
            <person name="Pohl T."/>
            <person name="Merkel B.J."/>
            <person name="Hornburger P."/>
            <person name="Mueller R.-W."/>
            <person name="Bruemmer F."/>
            <person name="Labrenz M."/>
            <person name="Spormann A.M."/>
            <person name="Op Den Camp H."/>
            <person name="Overmann J."/>
            <person name="Amann R."/>
            <person name="Jetten M.S.M."/>
            <person name="Mascher T."/>
            <person name="Medema M.H."/>
            <person name="Devos D.P."/>
            <person name="Kaster A.-K."/>
            <person name="Ovreas L."/>
            <person name="Rohde M."/>
            <person name="Galperin M.Y."/>
            <person name="Jogler C."/>
        </authorList>
    </citation>
    <scope>NUCLEOTIDE SEQUENCE [LARGE SCALE GENOMIC DNA]</scope>
    <source>
        <strain evidence="4 5">Enr8</strain>
    </source>
</reference>
<evidence type="ECO:0000259" key="3">
    <source>
        <dbReference type="Pfam" id="PF04151"/>
    </source>
</evidence>
<keyword evidence="5" id="KW-1185">Reference proteome</keyword>
<dbReference type="SUPFAM" id="SSF89260">
    <property type="entry name" value="Collagen-binding domain"/>
    <property type="match status" value="1"/>
</dbReference>
<protein>
    <submittedName>
        <fullName evidence="4">Putative subtilase-type serine protease</fullName>
        <ecNumber evidence="4">3.4.21.-</ecNumber>
    </submittedName>
</protein>
<dbReference type="RefSeq" id="WP_146434372.1">
    <property type="nucleotide sequence ID" value="NZ_SJPF01000004.1"/>
</dbReference>
<evidence type="ECO:0000256" key="1">
    <source>
        <dbReference type="SAM" id="MobiDB-lite"/>
    </source>
</evidence>
<evidence type="ECO:0000313" key="4">
    <source>
        <dbReference type="EMBL" id="TWT31874.1"/>
    </source>
</evidence>
<dbReference type="InterPro" id="IPR007280">
    <property type="entry name" value="Peptidase_C_arc/bac"/>
</dbReference>
<evidence type="ECO:0000256" key="2">
    <source>
        <dbReference type="SAM" id="SignalP"/>
    </source>
</evidence>
<feature type="region of interest" description="Disordered" evidence="1">
    <location>
        <begin position="752"/>
        <end position="809"/>
    </location>
</feature>
<name>A0A5C5UZT3_9BACT</name>
<dbReference type="GO" id="GO:0008233">
    <property type="term" value="F:peptidase activity"/>
    <property type="evidence" value="ECO:0007669"/>
    <property type="project" value="UniProtKB-KW"/>
</dbReference>
<accession>A0A5C5UZT3</accession>
<evidence type="ECO:0000313" key="5">
    <source>
        <dbReference type="Proteomes" id="UP000318878"/>
    </source>
</evidence>